<gene>
    <name evidence="2" type="ORF">EAG_05228</name>
</gene>
<reference evidence="2 3" key="1">
    <citation type="journal article" date="2010" name="Science">
        <title>Genomic comparison of the ants Camponotus floridanus and Harpegnathos saltator.</title>
        <authorList>
            <person name="Bonasio R."/>
            <person name="Zhang G."/>
            <person name="Ye C."/>
            <person name="Mutti N.S."/>
            <person name="Fang X."/>
            <person name="Qin N."/>
            <person name="Donahue G."/>
            <person name="Yang P."/>
            <person name="Li Q."/>
            <person name="Li C."/>
            <person name="Zhang P."/>
            <person name="Huang Z."/>
            <person name="Berger S.L."/>
            <person name="Reinberg D."/>
            <person name="Wang J."/>
            <person name="Liebig J."/>
        </authorList>
    </citation>
    <scope>NUCLEOTIDE SEQUENCE [LARGE SCALE GENOMIC DNA]</scope>
    <source>
        <strain evidence="3">C129</strain>
    </source>
</reference>
<dbReference type="AlphaFoldDB" id="E2ARC6"/>
<name>E2ARC6_CAMFO</name>
<accession>E2ARC6</accession>
<feature type="compositionally biased region" description="Gly residues" evidence="1">
    <location>
        <begin position="54"/>
        <end position="65"/>
    </location>
</feature>
<feature type="region of interest" description="Disordered" evidence="1">
    <location>
        <begin position="43"/>
        <end position="65"/>
    </location>
</feature>
<organism evidence="3">
    <name type="scientific">Camponotus floridanus</name>
    <name type="common">Florida carpenter ant</name>
    <dbReference type="NCBI Taxonomy" id="104421"/>
    <lineage>
        <taxon>Eukaryota</taxon>
        <taxon>Metazoa</taxon>
        <taxon>Ecdysozoa</taxon>
        <taxon>Arthropoda</taxon>
        <taxon>Hexapoda</taxon>
        <taxon>Insecta</taxon>
        <taxon>Pterygota</taxon>
        <taxon>Neoptera</taxon>
        <taxon>Endopterygota</taxon>
        <taxon>Hymenoptera</taxon>
        <taxon>Apocrita</taxon>
        <taxon>Aculeata</taxon>
        <taxon>Formicoidea</taxon>
        <taxon>Formicidae</taxon>
        <taxon>Formicinae</taxon>
        <taxon>Camponotus</taxon>
    </lineage>
</organism>
<evidence type="ECO:0000313" key="2">
    <source>
        <dbReference type="EMBL" id="EFN64013.1"/>
    </source>
</evidence>
<protein>
    <submittedName>
        <fullName evidence="2">Uncharacterized protein</fullName>
    </submittedName>
</protein>
<sequence length="65" mass="7409">MSENQIHQPKNALISIPHLEHRSRENRSVLTHFFHECEREVCKSKRGRKISEGQGDGGAGEQGDR</sequence>
<keyword evidence="3" id="KW-1185">Reference proteome</keyword>
<evidence type="ECO:0000313" key="3">
    <source>
        <dbReference type="Proteomes" id="UP000000311"/>
    </source>
</evidence>
<dbReference type="EMBL" id="GL442039">
    <property type="protein sequence ID" value="EFN64013.1"/>
    <property type="molecule type" value="Genomic_DNA"/>
</dbReference>
<dbReference type="InParanoid" id="E2ARC6"/>
<dbReference type="Proteomes" id="UP000000311">
    <property type="component" value="Unassembled WGS sequence"/>
</dbReference>
<evidence type="ECO:0000256" key="1">
    <source>
        <dbReference type="SAM" id="MobiDB-lite"/>
    </source>
</evidence>
<proteinExistence type="predicted"/>